<organism evidence="7 8">
    <name type="scientific">Paenibacillus faecis</name>
    <dbReference type="NCBI Taxonomy" id="862114"/>
    <lineage>
        <taxon>Bacteria</taxon>
        <taxon>Bacillati</taxon>
        <taxon>Bacillota</taxon>
        <taxon>Bacilli</taxon>
        <taxon>Bacillales</taxon>
        <taxon>Paenibacillaceae</taxon>
        <taxon>Paenibacillus</taxon>
    </lineage>
</organism>
<dbReference type="GO" id="GO:0051539">
    <property type="term" value="F:4 iron, 4 sulfur cluster binding"/>
    <property type="evidence" value="ECO:0007669"/>
    <property type="project" value="UniProtKB-KW"/>
</dbReference>
<reference evidence="7 8" key="1">
    <citation type="submission" date="2019-08" db="EMBL/GenBank/DDBJ databases">
        <title>Genome sequencing of Paenibacillus faecis DSM 23593(T).</title>
        <authorList>
            <person name="Kook J.-K."/>
            <person name="Park S.-N."/>
            <person name="Lim Y.K."/>
        </authorList>
    </citation>
    <scope>NUCLEOTIDE SEQUENCE [LARGE SCALE GENOMIC DNA]</scope>
    <source>
        <strain evidence="7 8">DSM 23593</strain>
    </source>
</reference>
<evidence type="ECO:0000256" key="3">
    <source>
        <dbReference type="ARBA" id="ARBA00023002"/>
    </source>
</evidence>
<dbReference type="GO" id="GO:0016491">
    <property type="term" value="F:oxidoreductase activity"/>
    <property type="evidence" value="ECO:0007669"/>
    <property type="project" value="UniProtKB-KW"/>
</dbReference>
<keyword evidence="1" id="KW-0004">4Fe-4S</keyword>
<gene>
    <name evidence="7" type="ORF">FRY98_27070</name>
</gene>
<keyword evidence="2" id="KW-0479">Metal-binding</keyword>
<protein>
    <submittedName>
        <fullName evidence="7">FAD-dependent oxidoreductase</fullName>
    </submittedName>
</protein>
<keyword evidence="4" id="KW-0408">Iron</keyword>
<dbReference type="Pfam" id="PF12831">
    <property type="entry name" value="FAD_oxidored"/>
    <property type="match status" value="1"/>
</dbReference>
<dbReference type="Gene3D" id="2.60.120.260">
    <property type="entry name" value="Galactose-binding domain-like"/>
    <property type="match status" value="1"/>
</dbReference>
<feature type="compositionally biased region" description="Basic and acidic residues" evidence="6">
    <location>
        <begin position="506"/>
        <end position="519"/>
    </location>
</feature>
<evidence type="ECO:0000313" key="7">
    <source>
        <dbReference type="EMBL" id="TYA10246.1"/>
    </source>
</evidence>
<evidence type="ECO:0000256" key="4">
    <source>
        <dbReference type="ARBA" id="ARBA00023004"/>
    </source>
</evidence>
<proteinExistence type="predicted"/>
<keyword evidence="8" id="KW-1185">Reference proteome</keyword>
<dbReference type="EMBL" id="VSDO01000006">
    <property type="protein sequence ID" value="TYA10246.1"/>
    <property type="molecule type" value="Genomic_DNA"/>
</dbReference>
<dbReference type="PANTHER" id="PTHR43498:SF1">
    <property type="entry name" value="COB--COM HETERODISULFIDE REDUCTASE IRON-SULFUR SUBUNIT A"/>
    <property type="match status" value="1"/>
</dbReference>
<dbReference type="GO" id="GO:0046872">
    <property type="term" value="F:metal ion binding"/>
    <property type="evidence" value="ECO:0007669"/>
    <property type="project" value="UniProtKB-KW"/>
</dbReference>
<evidence type="ECO:0000256" key="1">
    <source>
        <dbReference type="ARBA" id="ARBA00022485"/>
    </source>
</evidence>
<dbReference type="Proteomes" id="UP000325218">
    <property type="component" value="Unassembled WGS sequence"/>
</dbReference>
<dbReference type="Gene3D" id="3.50.50.60">
    <property type="entry name" value="FAD/NAD(P)-binding domain"/>
    <property type="match status" value="1"/>
</dbReference>
<dbReference type="InterPro" id="IPR036188">
    <property type="entry name" value="FAD/NAD-bd_sf"/>
</dbReference>
<sequence>MDYTHRRNRRLSEDGGKSVVQTRQEHYDIVVCGGGLAGFCAAVAAARLGSTVCLIGDRPVFGGNSSSEIRVTPHGAAAFHAYARETGIISELLIEERSVNHETIRENGWTNSVWDMTLYHMAVSTPNLTFYLNTSVTGVQMDGSRTIRSVTARMTGAETELRIGGQIFMDCTGDGVVADAAGCEWRWGSESREEFEEPHAPLAASNDTMGSSIHFKARDIGRPVPFKAPEWTVRYEDPAFFAGQGRHFYELESGYWWIEIGVPWNTVYDQEKIRHELTRHTLGIWDYIKNRDPILKERAAHLALDWIGQVPGKRESRRIMGRYLMTEHDPAGKTVFPDEIAYGGWFIDLHTAGGLLAGSAEPSSAEGYKETTEYAVKSYCGPYGIPLRILLAKDVDNLMMAGRNVSVTHAALGTVRVMATTALMGQAAGTAVAIALRQGIGVAEVTERCIGEVQQQLLRDGCFLPNVRGCDPEDLARRARVTASSSEPVQGAGPDSLDPTGGFILGDREERRRSKEPLNHRRGQWIAVGPERIRSLSVCLTNDSGSEQTVAAELVDVEHIWDYRSRGSARLAQAELVVPPGKKQWIRWELSPDETALMRPGRYIRLDLLPCPSVEWHIAGTVIPGHTSAYEMGGGRMRRYRDGGTLSYRVTPPQSCFSAENVLSGITRPYDYTNLWRSDPADSVQPWMEMEWKEAQTISIIEVTFPGHLLREYHNYPPFYRDPQTAKDYCIEVWNGDGWREVVRVEGNVQCKVRHKLDEAICANKWRLSILATWGDPAAGVYEIRCYGP</sequence>
<dbReference type="InterPro" id="IPR039650">
    <property type="entry name" value="HdrA-like"/>
</dbReference>
<dbReference type="OrthoDB" id="9780658at2"/>
<name>A0A5D0CJV5_9BACL</name>
<comment type="caution">
    <text evidence="7">The sequence shown here is derived from an EMBL/GenBank/DDBJ whole genome shotgun (WGS) entry which is preliminary data.</text>
</comment>
<keyword evidence="5" id="KW-0411">Iron-sulfur</keyword>
<feature type="region of interest" description="Disordered" evidence="6">
    <location>
        <begin position="479"/>
        <end position="519"/>
    </location>
</feature>
<evidence type="ECO:0000313" key="8">
    <source>
        <dbReference type="Proteomes" id="UP000325218"/>
    </source>
</evidence>
<evidence type="ECO:0000256" key="2">
    <source>
        <dbReference type="ARBA" id="ARBA00022723"/>
    </source>
</evidence>
<dbReference type="AlphaFoldDB" id="A0A5D0CJV5"/>
<evidence type="ECO:0000256" key="5">
    <source>
        <dbReference type="ARBA" id="ARBA00023014"/>
    </source>
</evidence>
<dbReference type="PANTHER" id="PTHR43498">
    <property type="entry name" value="FERREDOXIN:COB-COM HETERODISULFIDE REDUCTASE SUBUNIT A"/>
    <property type="match status" value="1"/>
</dbReference>
<accession>A0A5D0CJV5</accession>
<evidence type="ECO:0000256" key="6">
    <source>
        <dbReference type="SAM" id="MobiDB-lite"/>
    </source>
</evidence>
<dbReference type="SUPFAM" id="SSF51905">
    <property type="entry name" value="FAD/NAD(P)-binding domain"/>
    <property type="match status" value="1"/>
</dbReference>
<keyword evidence="3" id="KW-0560">Oxidoreductase</keyword>